<name>A0A7J7RG60_PIPKU</name>
<organism evidence="2 3">
    <name type="scientific">Pipistrellus kuhlii</name>
    <name type="common">Kuhl's pipistrelle</name>
    <dbReference type="NCBI Taxonomy" id="59472"/>
    <lineage>
        <taxon>Eukaryota</taxon>
        <taxon>Metazoa</taxon>
        <taxon>Chordata</taxon>
        <taxon>Craniata</taxon>
        <taxon>Vertebrata</taxon>
        <taxon>Euteleostomi</taxon>
        <taxon>Mammalia</taxon>
        <taxon>Eutheria</taxon>
        <taxon>Laurasiatheria</taxon>
        <taxon>Chiroptera</taxon>
        <taxon>Yangochiroptera</taxon>
        <taxon>Vespertilionidae</taxon>
        <taxon>Pipistrellus</taxon>
    </lineage>
</organism>
<feature type="compositionally biased region" description="Polar residues" evidence="1">
    <location>
        <begin position="118"/>
        <end position="129"/>
    </location>
</feature>
<comment type="caution">
    <text evidence="2">The sequence shown here is derived from an EMBL/GenBank/DDBJ whole genome shotgun (WGS) entry which is preliminary data.</text>
</comment>
<protein>
    <submittedName>
        <fullName evidence="2">Uncharacterized protein</fullName>
    </submittedName>
</protein>
<reference evidence="2 3" key="1">
    <citation type="journal article" date="2020" name="Nature">
        <title>Six reference-quality genomes reveal evolution of bat adaptations.</title>
        <authorList>
            <person name="Jebb D."/>
            <person name="Huang Z."/>
            <person name="Pippel M."/>
            <person name="Hughes G.M."/>
            <person name="Lavrichenko K."/>
            <person name="Devanna P."/>
            <person name="Winkler S."/>
            <person name="Jermiin L.S."/>
            <person name="Skirmuntt E.C."/>
            <person name="Katzourakis A."/>
            <person name="Burkitt-Gray L."/>
            <person name="Ray D.A."/>
            <person name="Sullivan K.A.M."/>
            <person name="Roscito J.G."/>
            <person name="Kirilenko B.M."/>
            <person name="Davalos L.M."/>
            <person name="Corthals A.P."/>
            <person name="Power M.L."/>
            <person name="Jones G."/>
            <person name="Ransome R.D."/>
            <person name="Dechmann D.K.N."/>
            <person name="Locatelli A.G."/>
            <person name="Puechmaille S.J."/>
            <person name="Fedrigo O."/>
            <person name="Jarvis E.D."/>
            <person name="Hiller M."/>
            <person name="Vernes S.C."/>
            <person name="Myers E.W."/>
            <person name="Teeling E.C."/>
        </authorList>
    </citation>
    <scope>NUCLEOTIDE SEQUENCE [LARGE SCALE GENOMIC DNA]</scope>
    <source>
        <strain evidence="2">MPipKuh1</strain>
        <tissue evidence="2">Flight muscle</tissue>
    </source>
</reference>
<evidence type="ECO:0000313" key="2">
    <source>
        <dbReference type="EMBL" id="KAF6275106.1"/>
    </source>
</evidence>
<dbReference type="Proteomes" id="UP000558488">
    <property type="component" value="Unassembled WGS sequence"/>
</dbReference>
<evidence type="ECO:0000256" key="1">
    <source>
        <dbReference type="SAM" id="MobiDB-lite"/>
    </source>
</evidence>
<dbReference type="AlphaFoldDB" id="A0A7J7RG60"/>
<keyword evidence="3" id="KW-1185">Reference proteome</keyword>
<gene>
    <name evidence="2" type="ORF">mPipKuh1_010555</name>
</gene>
<feature type="region of interest" description="Disordered" evidence="1">
    <location>
        <begin position="118"/>
        <end position="138"/>
    </location>
</feature>
<evidence type="ECO:0000313" key="3">
    <source>
        <dbReference type="Proteomes" id="UP000558488"/>
    </source>
</evidence>
<sequence length="138" mass="14539">MPEAGMGDARGRGGVWGGDRATGMPLPCPGGPPPSPGSQVLRRLREQSSGWEGAWGAGTGSDSLRDHSASALRWPIRGVGIWEVQFNSRPLNIRVLTCAWPAGRCWCCAHSRTELGGQASTEDGANSFHQCGPGSQLE</sequence>
<dbReference type="EMBL" id="JACAGB010000077">
    <property type="protein sequence ID" value="KAF6275106.1"/>
    <property type="molecule type" value="Genomic_DNA"/>
</dbReference>
<proteinExistence type="predicted"/>
<accession>A0A7J7RG60</accession>